<gene>
    <name evidence="7" type="ORF">FHG71_10990</name>
</gene>
<evidence type="ECO:0000256" key="3">
    <source>
        <dbReference type="ARBA" id="ARBA00023172"/>
    </source>
</evidence>
<dbReference type="OrthoDB" id="7718754at2"/>
<feature type="domain" description="Core-binding (CB)" evidence="6">
    <location>
        <begin position="5"/>
        <end position="86"/>
    </location>
</feature>
<dbReference type="Proteomes" id="UP000305709">
    <property type="component" value="Unassembled WGS sequence"/>
</dbReference>
<sequence length="315" mass="35594">MSQAGQNYDWRAEFMRLEGAYAPATMRSYYTDVEIFVIWCQQRGEAPFPAAVLTVCAFLEAQAPALAPSTVRRRLYAIRKAHALLDLPDPTQHEEINLTLRRIRRSKFERPKQATGMTREYLERFLAVQPDTPLGLRNKAMLSLGYDLLTRRSELIALQIDDLSWRADGTLRVLIRRSKADPFGQGRIAFTSRRSADLINAWLDWRGLTIRPLFCPIYQGKAINRDLSDTTVKRLIKTAAKRAGLYDVVAEGFSGHSMRVGAAQDLLCAGHDTVSIMRAGGWKSINVLARYLEHAEHNVWEERRAAPPPAGAEAR</sequence>
<dbReference type="GO" id="GO:0003677">
    <property type="term" value="F:DNA binding"/>
    <property type="evidence" value="ECO:0007669"/>
    <property type="project" value="UniProtKB-UniRule"/>
</dbReference>
<comment type="caution">
    <text evidence="7">The sequence shown here is derived from an EMBL/GenBank/DDBJ whole genome shotgun (WGS) entry which is preliminary data.</text>
</comment>
<dbReference type="RefSeq" id="WP_139081734.1">
    <property type="nucleotide sequence ID" value="NZ_VDFV01000013.1"/>
</dbReference>
<evidence type="ECO:0000256" key="2">
    <source>
        <dbReference type="ARBA" id="ARBA00023125"/>
    </source>
</evidence>
<dbReference type="InterPro" id="IPR010998">
    <property type="entry name" value="Integrase_recombinase_N"/>
</dbReference>
<keyword evidence="1" id="KW-0229">DNA integration</keyword>
<dbReference type="PANTHER" id="PTHR34605">
    <property type="entry name" value="PHAGE_INTEGRASE DOMAIN-CONTAINING PROTEIN"/>
    <property type="match status" value="1"/>
</dbReference>
<dbReference type="PROSITE" id="PS51898">
    <property type="entry name" value="TYR_RECOMBINASE"/>
    <property type="match status" value="1"/>
</dbReference>
<keyword evidence="8" id="KW-1185">Reference proteome</keyword>
<dbReference type="AlphaFoldDB" id="A0A5C4NBQ7"/>
<evidence type="ECO:0000313" key="8">
    <source>
        <dbReference type="Proteomes" id="UP000305709"/>
    </source>
</evidence>
<dbReference type="GO" id="GO:0015074">
    <property type="term" value="P:DNA integration"/>
    <property type="evidence" value="ECO:0007669"/>
    <property type="project" value="UniProtKB-KW"/>
</dbReference>
<dbReference type="InterPro" id="IPR013762">
    <property type="entry name" value="Integrase-like_cat_sf"/>
</dbReference>
<organism evidence="7 8">
    <name type="scientific">Rubellimicrobium roseum</name>
    <dbReference type="NCBI Taxonomy" id="687525"/>
    <lineage>
        <taxon>Bacteria</taxon>
        <taxon>Pseudomonadati</taxon>
        <taxon>Pseudomonadota</taxon>
        <taxon>Alphaproteobacteria</taxon>
        <taxon>Rhodobacterales</taxon>
        <taxon>Roseobacteraceae</taxon>
        <taxon>Rubellimicrobium</taxon>
    </lineage>
</organism>
<dbReference type="InterPro" id="IPR052925">
    <property type="entry name" value="Phage_Integrase-like_Recomb"/>
</dbReference>
<evidence type="ECO:0000259" key="6">
    <source>
        <dbReference type="PROSITE" id="PS51900"/>
    </source>
</evidence>
<dbReference type="InterPro" id="IPR011010">
    <property type="entry name" value="DNA_brk_join_enz"/>
</dbReference>
<evidence type="ECO:0000256" key="1">
    <source>
        <dbReference type="ARBA" id="ARBA00022908"/>
    </source>
</evidence>
<reference evidence="7 8" key="1">
    <citation type="submission" date="2019-06" db="EMBL/GenBank/DDBJ databases">
        <authorList>
            <person name="Jiang L."/>
        </authorList>
    </citation>
    <scope>NUCLEOTIDE SEQUENCE [LARGE SCALE GENOMIC DNA]</scope>
    <source>
        <strain evidence="7 8">YIM 48858</strain>
    </source>
</reference>
<accession>A0A5C4NBQ7</accession>
<keyword evidence="2 4" id="KW-0238">DNA-binding</keyword>
<name>A0A5C4NBQ7_9RHOB</name>
<dbReference type="Gene3D" id="1.10.443.10">
    <property type="entry name" value="Intergrase catalytic core"/>
    <property type="match status" value="1"/>
</dbReference>
<protein>
    <recommendedName>
        <fullName evidence="9">Integrase</fullName>
    </recommendedName>
</protein>
<dbReference type="Pfam" id="PF00589">
    <property type="entry name" value="Phage_integrase"/>
    <property type="match status" value="1"/>
</dbReference>
<evidence type="ECO:0000259" key="5">
    <source>
        <dbReference type="PROSITE" id="PS51898"/>
    </source>
</evidence>
<evidence type="ECO:0000256" key="4">
    <source>
        <dbReference type="PROSITE-ProRule" id="PRU01248"/>
    </source>
</evidence>
<dbReference type="PANTHER" id="PTHR34605:SF3">
    <property type="entry name" value="P CELL-TYPE AGGLUTINATION PROTEIN MAP4-LIKE-RELATED"/>
    <property type="match status" value="1"/>
</dbReference>
<keyword evidence="3" id="KW-0233">DNA recombination</keyword>
<dbReference type="InterPro" id="IPR002104">
    <property type="entry name" value="Integrase_catalytic"/>
</dbReference>
<evidence type="ECO:0000313" key="7">
    <source>
        <dbReference type="EMBL" id="TNC71472.1"/>
    </source>
</evidence>
<dbReference type="SUPFAM" id="SSF56349">
    <property type="entry name" value="DNA breaking-rejoining enzymes"/>
    <property type="match status" value="1"/>
</dbReference>
<dbReference type="SUPFAM" id="SSF47823">
    <property type="entry name" value="lambda integrase-like, N-terminal domain"/>
    <property type="match status" value="1"/>
</dbReference>
<dbReference type="GO" id="GO:0006310">
    <property type="term" value="P:DNA recombination"/>
    <property type="evidence" value="ECO:0007669"/>
    <property type="project" value="UniProtKB-KW"/>
</dbReference>
<evidence type="ECO:0008006" key="9">
    <source>
        <dbReference type="Google" id="ProtNLM"/>
    </source>
</evidence>
<dbReference type="PROSITE" id="PS51900">
    <property type="entry name" value="CB"/>
    <property type="match status" value="1"/>
</dbReference>
<dbReference type="EMBL" id="VDFV01000013">
    <property type="protein sequence ID" value="TNC71472.1"/>
    <property type="molecule type" value="Genomic_DNA"/>
</dbReference>
<dbReference type="Gene3D" id="1.10.150.130">
    <property type="match status" value="1"/>
</dbReference>
<proteinExistence type="predicted"/>
<feature type="domain" description="Tyr recombinase" evidence="5">
    <location>
        <begin position="112"/>
        <end position="305"/>
    </location>
</feature>
<dbReference type="InterPro" id="IPR044068">
    <property type="entry name" value="CB"/>
</dbReference>